<gene>
    <name evidence="2" type="ORF">GCM10012287_48420</name>
</gene>
<dbReference type="Proteomes" id="UP000631535">
    <property type="component" value="Unassembled WGS sequence"/>
</dbReference>
<dbReference type="Pfam" id="PF13443">
    <property type="entry name" value="HTH_26"/>
    <property type="match status" value="1"/>
</dbReference>
<dbReference type="InterPro" id="IPR010982">
    <property type="entry name" value="Lambda_DNA-bd_dom_sf"/>
</dbReference>
<dbReference type="PANTHER" id="PTHR37301:SF1">
    <property type="entry name" value="DNA-BINDING PROTEIN"/>
    <property type="match status" value="1"/>
</dbReference>
<dbReference type="CDD" id="cd00093">
    <property type="entry name" value="HTH_XRE"/>
    <property type="match status" value="1"/>
</dbReference>
<dbReference type="PROSITE" id="PS50943">
    <property type="entry name" value="HTH_CROC1"/>
    <property type="match status" value="1"/>
</dbReference>
<feature type="domain" description="HTH cro/C1-type" evidence="1">
    <location>
        <begin position="14"/>
        <end position="69"/>
    </location>
</feature>
<dbReference type="InterPro" id="IPR001387">
    <property type="entry name" value="Cro/C1-type_HTH"/>
</dbReference>
<keyword evidence="3" id="KW-1185">Reference proteome</keyword>
<evidence type="ECO:0000313" key="3">
    <source>
        <dbReference type="Proteomes" id="UP000631535"/>
    </source>
</evidence>
<dbReference type="RefSeq" id="WP_189039312.1">
    <property type="nucleotide sequence ID" value="NZ_BMMP01000018.1"/>
</dbReference>
<accession>A0ABQ2MNQ1</accession>
<organism evidence="2 3">
    <name type="scientific">Streptomyces daqingensis</name>
    <dbReference type="NCBI Taxonomy" id="1472640"/>
    <lineage>
        <taxon>Bacteria</taxon>
        <taxon>Bacillati</taxon>
        <taxon>Actinomycetota</taxon>
        <taxon>Actinomycetes</taxon>
        <taxon>Kitasatosporales</taxon>
        <taxon>Streptomycetaceae</taxon>
        <taxon>Streptomyces</taxon>
    </lineage>
</organism>
<dbReference type="SUPFAM" id="SSF47413">
    <property type="entry name" value="lambda repressor-like DNA-binding domains"/>
    <property type="match status" value="1"/>
</dbReference>
<dbReference type="SMART" id="SM00530">
    <property type="entry name" value="HTH_XRE"/>
    <property type="match status" value="1"/>
</dbReference>
<dbReference type="Gene3D" id="1.10.260.40">
    <property type="entry name" value="lambda repressor-like DNA-binding domains"/>
    <property type="match status" value="1"/>
</dbReference>
<protein>
    <submittedName>
        <fullName evidence="2">Transcriptional regulator</fullName>
    </submittedName>
</protein>
<proteinExistence type="predicted"/>
<comment type="caution">
    <text evidence="2">The sequence shown here is derived from an EMBL/GenBank/DDBJ whole genome shotgun (WGS) entry which is preliminary data.</text>
</comment>
<evidence type="ECO:0000259" key="1">
    <source>
        <dbReference type="PROSITE" id="PS50943"/>
    </source>
</evidence>
<dbReference type="PANTHER" id="PTHR37301">
    <property type="entry name" value="DNA-BINDING PROTEIN-RELATED"/>
    <property type="match status" value="1"/>
</dbReference>
<name>A0ABQ2MNQ1_9ACTN</name>
<sequence>MAVSADQHRIMCHLDRLLADRGMTLTELADRVGVTVVNLSVLKNGRAKAIRFSTLTAICDVLKCTPGEILAVQQPDDVAGDGSAPA</sequence>
<evidence type="ECO:0000313" key="2">
    <source>
        <dbReference type="EMBL" id="GGO55955.1"/>
    </source>
</evidence>
<reference evidence="3" key="1">
    <citation type="journal article" date="2019" name="Int. J. Syst. Evol. Microbiol.">
        <title>The Global Catalogue of Microorganisms (GCM) 10K type strain sequencing project: providing services to taxonomists for standard genome sequencing and annotation.</title>
        <authorList>
            <consortium name="The Broad Institute Genomics Platform"/>
            <consortium name="The Broad Institute Genome Sequencing Center for Infectious Disease"/>
            <person name="Wu L."/>
            <person name="Ma J."/>
        </authorList>
    </citation>
    <scope>NUCLEOTIDE SEQUENCE [LARGE SCALE GENOMIC DNA]</scope>
    <source>
        <strain evidence="3">CGMCC 4.7178</strain>
    </source>
</reference>
<dbReference type="EMBL" id="BMMP01000018">
    <property type="protein sequence ID" value="GGO55955.1"/>
    <property type="molecule type" value="Genomic_DNA"/>
</dbReference>